<evidence type="ECO:0000256" key="6">
    <source>
        <dbReference type="ARBA" id="ARBA00022827"/>
    </source>
</evidence>
<dbReference type="InterPro" id="IPR003374">
    <property type="entry name" value="ApbE-like_sf"/>
</dbReference>
<dbReference type="PIRSF" id="PIRSF006268">
    <property type="entry name" value="ApbE"/>
    <property type="match status" value="1"/>
</dbReference>
<feature type="binding site" evidence="11">
    <location>
        <position position="168"/>
    </location>
    <ligand>
        <name>Mg(2+)</name>
        <dbReference type="ChEBI" id="CHEBI:18420"/>
    </ligand>
</feature>
<comment type="caution">
    <text evidence="12">The sequence shown here is derived from an EMBL/GenBank/DDBJ whole genome shotgun (WGS) entry which is preliminary data.</text>
</comment>
<evidence type="ECO:0000256" key="8">
    <source>
        <dbReference type="ARBA" id="ARBA00031306"/>
    </source>
</evidence>
<dbReference type="EC" id="2.7.1.180" evidence="1 10"/>
<evidence type="ECO:0000256" key="2">
    <source>
        <dbReference type="ARBA" id="ARBA00016337"/>
    </source>
</evidence>
<evidence type="ECO:0000256" key="10">
    <source>
        <dbReference type="PIRNR" id="PIRNR006268"/>
    </source>
</evidence>
<protein>
    <recommendedName>
        <fullName evidence="2 10">FAD:protein FMN transferase</fullName>
        <ecNumber evidence="1 10">2.7.1.180</ecNumber>
    </recommendedName>
    <alternativeName>
        <fullName evidence="8 10">Flavin transferase</fullName>
    </alternativeName>
</protein>
<dbReference type="EMBL" id="MWBQ01000084">
    <property type="protein sequence ID" value="OQA57990.1"/>
    <property type="molecule type" value="Genomic_DNA"/>
</dbReference>
<dbReference type="PANTHER" id="PTHR30040">
    <property type="entry name" value="THIAMINE BIOSYNTHESIS LIPOPROTEIN APBE"/>
    <property type="match status" value="1"/>
</dbReference>
<name>A0A1V5STX9_9BACT</name>
<evidence type="ECO:0000256" key="1">
    <source>
        <dbReference type="ARBA" id="ARBA00011955"/>
    </source>
</evidence>
<evidence type="ECO:0000256" key="4">
    <source>
        <dbReference type="ARBA" id="ARBA00022679"/>
    </source>
</evidence>
<keyword evidence="7 10" id="KW-0460">Magnesium</keyword>
<evidence type="ECO:0000256" key="3">
    <source>
        <dbReference type="ARBA" id="ARBA00022630"/>
    </source>
</evidence>
<keyword evidence="3 10" id="KW-0285">Flavoprotein</keyword>
<evidence type="ECO:0000256" key="11">
    <source>
        <dbReference type="PIRSR" id="PIRSR006268-2"/>
    </source>
</evidence>
<evidence type="ECO:0000256" key="7">
    <source>
        <dbReference type="ARBA" id="ARBA00022842"/>
    </source>
</evidence>
<dbReference type="SUPFAM" id="SSF143631">
    <property type="entry name" value="ApbE-like"/>
    <property type="match status" value="1"/>
</dbReference>
<dbReference type="Pfam" id="PF02424">
    <property type="entry name" value="ApbE"/>
    <property type="match status" value="1"/>
</dbReference>
<feature type="binding site" evidence="11">
    <location>
        <position position="278"/>
    </location>
    <ligand>
        <name>Mg(2+)</name>
        <dbReference type="ChEBI" id="CHEBI:18420"/>
    </ligand>
</feature>
<keyword evidence="4 10" id="KW-0808">Transferase</keyword>
<dbReference type="Proteomes" id="UP000485569">
    <property type="component" value="Unassembled WGS sequence"/>
</dbReference>
<dbReference type="Gene3D" id="3.10.520.10">
    <property type="entry name" value="ApbE-like domains"/>
    <property type="match status" value="1"/>
</dbReference>
<keyword evidence="5 10" id="KW-0479">Metal-binding</keyword>
<proteinExistence type="inferred from homology"/>
<keyword evidence="6 10" id="KW-0274">FAD</keyword>
<feature type="binding site" evidence="11">
    <location>
        <position position="274"/>
    </location>
    <ligand>
        <name>Mg(2+)</name>
        <dbReference type="ChEBI" id="CHEBI:18420"/>
    </ligand>
</feature>
<dbReference type="AlphaFoldDB" id="A0A1V5STX9"/>
<evidence type="ECO:0000256" key="5">
    <source>
        <dbReference type="ARBA" id="ARBA00022723"/>
    </source>
</evidence>
<sequence>MKRSQLLLIFLFGLAGVFIIWAAIRPNPLQHFIYEGFDTWIEIDLPSRHQSLSQNIAAIIQELDEKWDRFDQRSEVWKINQNQEPIEIGNSTCDLILHAQELQNLTEGFFNIFLGSLMDEWSFNNNPRLPSPDRIQVLTEQVASSTIFINKETKSAQRIGQGKIDLGGIAKGYLVDKIIIELEKKQVSPALVNAGGTVFALGKKFRVGILHPRQESLVGVIEVKDQAVSTSGDYYRFFEQEGIRYYHIINPYTGYSSGYFSSVTVVYPNAADADAISTAVMAGGPKLIPIVERRFPGVAIIAIQSNEKLIMNNAALKIFQKDSTDKIHP</sequence>
<comment type="catalytic activity">
    <reaction evidence="9 10">
        <text>L-threonyl-[protein] + FAD = FMN-L-threonyl-[protein] + AMP + H(+)</text>
        <dbReference type="Rhea" id="RHEA:36847"/>
        <dbReference type="Rhea" id="RHEA-COMP:11060"/>
        <dbReference type="Rhea" id="RHEA-COMP:11061"/>
        <dbReference type="ChEBI" id="CHEBI:15378"/>
        <dbReference type="ChEBI" id="CHEBI:30013"/>
        <dbReference type="ChEBI" id="CHEBI:57692"/>
        <dbReference type="ChEBI" id="CHEBI:74257"/>
        <dbReference type="ChEBI" id="CHEBI:456215"/>
        <dbReference type="EC" id="2.7.1.180"/>
    </reaction>
</comment>
<accession>A0A1V5STX9</accession>
<comment type="cofactor">
    <cofactor evidence="11">
        <name>Mg(2+)</name>
        <dbReference type="ChEBI" id="CHEBI:18420"/>
    </cofactor>
    <cofactor evidence="11">
        <name>Mn(2+)</name>
        <dbReference type="ChEBI" id="CHEBI:29035"/>
    </cofactor>
    <text evidence="11">Magnesium. Can also use manganese.</text>
</comment>
<evidence type="ECO:0000256" key="9">
    <source>
        <dbReference type="ARBA" id="ARBA00048540"/>
    </source>
</evidence>
<comment type="similarity">
    <text evidence="10">Belongs to the ApbE family.</text>
</comment>
<organism evidence="12">
    <name type="scientific">Candidatus Atribacter allofermentans</name>
    <dbReference type="NCBI Taxonomy" id="1852833"/>
    <lineage>
        <taxon>Bacteria</taxon>
        <taxon>Pseudomonadati</taxon>
        <taxon>Atribacterota</taxon>
        <taxon>Atribacteria</taxon>
        <taxon>Atribacterales</taxon>
        <taxon>Atribacteraceae</taxon>
        <taxon>Atribacter</taxon>
    </lineage>
</organism>
<dbReference type="GO" id="GO:0016740">
    <property type="term" value="F:transferase activity"/>
    <property type="evidence" value="ECO:0007669"/>
    <property type="project" value="UniProtKB-UniRule"/>
</dbReference>
<keyword evidence="12" id="KW-0449">Lipoprotein</keyword>
<dbReference type="GO" id="GO:0046872">
    <property type="term" value="F:metal ion binding"/>
    <property type="evidence" value="ECO:0007669"/>
    <property type="project" value="UniProtKB-UniRule"/>
</dbReference>
<gene>
    <name evidence="12" type="primary">apbE_1</name>
    <name evidence="12" type="ORF">BWY41_01167</name>
</gene>
<dbReference type="PANTHER" id="PTHR30040:SF2">
    <property type="entry name" value="FAD:PROTEIN FMN TRANSFERASE"/>
    <property type="match status" value="1"/>
</dbReference>
<reference evidence="12" key="1">
    <citation type="submission" date="2017-02" db="EMBL/GenBank/DDBJ databases">
        <title>Delving into the versatile metabolic prowess of the omnipresent phylum Bacteroidetes.</title>
        <authorList>
            <person name="Nobu M.K."/>
            <person name="Mei R."/>
            <person name="Narihiro T."/>
            <person name="Kuroda K."/>
            <person name="Liu W.-T."/>
        </authorList>
    </citation>
    <scope>NUCLEOTIDE SEQUENCE</scope>
    <source>
        <strain evidence="12">ADurb.Bin276</strain>
    </source>
</reference>
<evidence type="ECO:0000313" key="12">
    <source>
        <dbReference type="EMBL" id="OQA57990.1"/>
    </source>
</evidence>
<dbReference type="InterPro" id="IPR024932">
    <property type="entry name" value="ApbE"/>
</dbReference>